<dbReference type="FunFam" id="1.10.10.10:FF:000001">
    <property type="entry name" value="LysR family transcriptional regulator"/>
    <property type="match status" value="1"/>
</dbReference>
<dbReference type="Gene3D" id="1.10.10.10">
    <property type="entry name" value="Winged helix-like DNA-binding domain superfamily/Winged helix DNA-binding domain"/>
    <property type="match status" value="1"/>
</dbReference>
<dbReference type="SUPFAM" id="SSF46785">
    <property type="entry name" value="Winged helix' DNA-binding domain"/>
    <property type="match status" value="1"/>
</dbReference>
<feature type="domain" description="HTH lysR-type" evidence="5">
    <location>
        <begin position="1"/>
        <end position="58"/>
    </location>
</feature>
<dbReference type="KEGG" id="scia:HUG15_20875"/>
<dbReference type="PANTHER" id="PTHR30126:SF64">
    <property type="entry name" value="HTH-TYPE TRANSCRIPTIONAL REGULATOR CITR"/>
    <property type="match status" value="1"/>
</dbReference>
<dbReference type="RefSeq" id="WP_200125461.1">
    <property type="nucleotide sequence ID" value="NZ_CP054705.1"/>
</dbReference>
<evidence type="ECO:0000256" key="2">
    <source>
        <dbReference type="ARBA" id="ARBA00023015"/>
    </source>
</evidence>
<dbReference type="Pfam" id="PF00126">
    <property type="entry name" value="HTH_1"/>
    <property type="match status" value="1"/>
</dbReference>
<dbReference type="InterPro" id="IPR005119">
    <property type="entry name" value="LysR_subst-bd"/>
</dbReference>
<dbReference type="InterPro" id="IPR036388">
    <property type="entry name" value="WH-like_DNA-bd_sf"/>
</dbReference>
<protein>
    <submittedName>
        <fullName evidence="6">LysR family transcriptional regulator</fullName>
    </submittedName>
</protein>
<dbReference type="InterPro" id="IPR047788">
    <property type="entry name" value="LysR-like_Sec_metab"/>
</dbReference>
<evidence type="ECO:0000313" key="7">
    <source>
        <dbReference type="Proteomes" id="UP000595823"/>
    </source>
</evidence>
<dbReference type="NCBIfam" id="NF040786">
    <property type="entry name" value="LysR_Sec_metab"/>
    <property type="match status" value="1"/>
</dbReference>
<evidence type="ECO:0000313" key="6">
    <source>
        <dbReference type="EMBL" id="QQK77788.1"/>
    </source>
</evidence>
<dbReference type="InterPro" id="IPR036390">
    <property type="entry name" value="WH_DNA-bd_sf"/>
</dbReference>
<keyword evidence="4" id="KW-0804">Transcription</keyword>
<organism evidence="6 7">
    <name type="scientific">Salicibibacter cibarius</name>
    <dbReference type="NCBI Taxonomy" id="2743000"/>
    <lineage>
        <taxon>Bacteria</taxon>
        <taxon>Bacillati</taxon>
        <taxon>Bacillota</taxon>
        <taxon>Bacilli</taxon>
        <taxon>Bacillales</taxon>
        <taxon>Bacillaceae</taxon>
        <taxon>Salicibibacter</taxon>
    </lineage>
</organism>
<evidence type="ECO:0000259" key="5">
    <source>
        <dbReference type="PROSITE" id="PS50931"/>
    </source>
</evidence>
<dbReference type="InterPro" id="IPR000847">
    <property type="entry name" value="LysR_HTH_N"/>
</dbReference>
<dbReference type="AlphaFoldDB" id="A0A7T6Z699"/>
<dbReference type="Proteomes" id="UP000595823">
    <property type="component" value="Chromosome"/>
</dbReference>
<dbReference type="Pfam" id="PF03466">
    <property type="entry name" value="LysR_substrate"/>
    <property type="match status" value="1"/>
</dbReference>
<dbReference type="GO" id="GO:0000976">
    <property type="term" value="F:transcription cis-regulatory region binding"/>
    <property type="evidence" value="ECO:0007669"/>
    <property type="project" value="TreeGrafter"/>
</dbReference>
<sequence length="304" mass="34486">MNHDHLETFIVVVEQKSFSEAARILYLSQPTVTSHIQALENAINANLFERTKKHVEATPAANLLYPYAKNILDTQVRAQNEIDQLMGELHGKLVIASSLTIGESILPSLLYEFKMKYPKVELNTEIINSQHIVELIRNSELEIGLIEAWLDEPLLHMEPFMSDELLLVAKKDFFTNSKKIITVEELCSTPLVLRERGSGTRSVLHQYLGKMGVSSEDLNVVLELGSTESVKAAVEAGLGVSIISKHAIEKELSLDLFETYPIKNVELSRHFYIAYKKRKTLSLISEEFLHLLRNNEHFSTTENR</sequence>
<dbReference type="GO" id="GO:0003700">
    <property type="term" value="F:DNA-binding transcription factor activity"/>
    <property type="evidence" value="ECO:0007669"/>
    <property type="project" value="InterPro"/>
</dbReference>
<dbReference type="SUPFAM" id="SSF53850">
    <property type="entry name" value="Periplasmic binding protein-like II"/>
    <property type="match status" value="1"/>
</dbReference>
<dbReference type="PANTHER" id="PTHR30126">
    <property type="entry name" value="HTH-TYPE TRANSCRIPTIONAL REGULATOR"/>
    <property type="match status" value="1"/>
</dbReference>
<evidence type="ECO:0000256" key="1">
    <source>
        <dbReference type="ARBA" id="ARBA00009437"/>
    </source>
</evidence>
<dbReference type="PRINTS" id="PR00039">
    <property type="entry name" value="HTHLYSR"/>
</dbReference>
<gene>
    <name evidence="6" type="ORF">HUG15_20875</name>
</gene>
<keyword evidence="3" id="KW-0238">DNA-binding</keyword>
<keyword evidence="2" id="KW-0805">Transcription regulation</keyword>
<proteinExistence type="inferred from homology"/>
<dbReference type="PROSITE" id="PS50931">
    <property type="entry name" value="HTH_LYSR"/>
    <property type="match status" value="1"/>
</dbReference>
<name>A0A7T6Z699_9BACI</name>
<evidence type="ECO:0000256" key="3">
    <source>
        <dbReference type="ARBA" id="ARBA00023125"/>
    </source>
</evidence>
<comment type="similarity">
    <text evidence="1">Belongs to the LysR transcriptional regulatory family.</text>
</comment>
<accession>A0A7T6Z699</accession>
<reference evidence="6 7" key="1">
    <citation type="submission" date="2020-06" db="EMBL/GenBank/DDBJ databases">
        <title>Genomic analysis of Salicibibacter sp. NKC5-3.</title>
        <authorList>
            <person name="Oh Y.J."/>
        </authorList>
    </citation>
    <scope>NUCLEOTIDE SEQUENCE [LARGE SCALE GENOMIC DNA]</scope>
    <source>
        <strain evidence="6 7">NKC5-3</strain>
    </source>
</reference>
<evidence type="ECO:0000256" key="4">
    <source>
        <dbReference type="ARBA" id="ARBA00023163"/>
    </source>
</evidence>
<dbReference type="EMBL" id="CP054705">
    <property type="protein sequence ID" value="QQK77788.1"/>
    <property type="molecule type" value="Genomic_DNA"/>
</dbReference>
<keyword evidence="7" id="KW-1185">Reference proteome</keyword>
<dbReference type="CDD" id="cd08420">
    <property type="entry name" value="PBP2_CysL_like"/>
    <property type="match status" value="1"/>
</dbReference>
<dbReference type="Gene3D" id="3.40.190.290">
    <property type="match status" value="1"/>
</dbReference>